<proteinExistence type="inferred from homology"/>
<dbReference type="InterPro" id="IPR051399">
    <property type="entry name" value="RNA-guided_DNA_endo/Transpos"/>
</dbReference>
<accession>A0ABV9AH87</accession>
<dbReference type="PANTHER" id="PTHR30405">
    <property type="entry name" value="TRANSPOSASE"/>
    <property type="match status" value="1"/>
</dbReference>
<evidence type="ECO:0000313" key="10">
    <source>
        <dbReference type="Proteomes" id="UP001595839"/>
    </source>
</evidence>
<dbReference type="PANTHER" id="PTHR30405:SF11">
    <property type="entry name" value="RNA-GUIDED DNA ENDONUCLEASE RV2885C-RELATED"/>
    <property type="match status" value="1"/>
</dbReference>
<sequence>MKIVRQVKLVPDAVQALALQRTLPAVNEAANWVSSVGFEHFGLKASVRELRKLCYGKLKDLGFGAQAAQHIIKRVADAYTTLRANIRAGNLGPEGAKRRHRAESKPVAFRPHAAHTYDDRCLSWNYDAQTVSIWTLTGRIRNVRFACSPQALKALAACRRGESDLVCRDGKWFLIATIDIPEPEVFEPKDFIGVDRGIVNLATTSDGDNHQGRRLGRYRRWQARKRAEIQARKTRSSVQLLKKRARKEARHATHVNHKVAKVVVAVAQRTERGIALEELRGIRERVTVPRDQRARLSSWPFHQLGEFIAYKARQAGVPFIEVDPAYTSQRCPRCGHTARNNRPSRDCFSCRRCGLAGPADHVAGVNVRQRARSAWVFVNMPDPFPAWPEPVDVTRDRPVVEGSREHERSPDGTEPTSSVLQGRVVDRLI</sequence>
<feature type="domain" description="Cas12f1-like TNB" evidence="8">
    <location>
        <begin position="301"/>
        <end position="367"/>
    </location>
</feature>
<dbReference type="RefSeq" id="WP_381166100.1">
    <property type="nucleotide sequence ID" value="NZ_JBHSFK010000001.1"/>
</dbReference>
<dbReference type="GO" id="GO:0004519">
    <property type="term" value="F:endonuclease activity"/>
    <property type="evidence" value="ECO:0007669"/>
    <property type="project" value="UniProtKB-KW"/>
</dbReference>
<evidence type="ECO:0000256" key="2">
    <source>
        <dbReference type="ARBA" id="ARBA00011044"/>
    </source>
</evidence>
<reference evidence="10" key="1">
    <citation type="journal article" date="2019" name="Int. J. Syst. Evol. Microbiol.">
        <title>The Global Catalogue of Microorganisms (GCM) 10K type strain sequencing project: providing services to taxonomists for standard genome sequencing and annotation.</title>
        <authorList>
            <consortium name="The Broad Institute Genomics Platform"/>
            <consortium name="The Broad Institute Genome Sequencing Center for Infectious Disease"/>
            <person name="Wu L."/>
            <person name="Ma J."/>
        </authorList>
    </citation>
    <scope>NUCLEOTIDE SEQUENCE [LARGE SCALE GENOMIC DNA]</scope>
    <source>
        <strain evidence="10">CGMCC 4.7177</strain>
    </source>
</reference>
<evidence type="ECO:0000256" key="5">
    <source>
        <dbReference type="ARBA" id="ARBA00023172"/>
    </source>
</evidence>
<evidence type="ECO:0000256" key="3">
    <source>
        <dbReference type="ARBA" id="ARBA00022578"/>
    </source>
</evidence>
<evidence type="ECO:0000256" key="4">
    <source>
        <dbReference type="ARBA" id="ARBA00023125"/>
    </source>
</evidence>
<name>A0ABV9AH87_9ACTN</name>
<protein>
    <submittedName>
        <fullName evidence="9">RNA-guided endonuclease InsQ/TnpB family protein</fullName>
    </submittedName>
</protein>
<dbReference type="InterPro" id="IPR010095">
    <property type="entry name" value="Cas12f1-like_TNB"/>
</dbReference>
<comment type="similarity">
    <text evidence="1">In the C-terminal section; belongs to the transposase 35 family.</text>
</comment>
<organism evidence="9 10">
    <name type="scientific">Streptomyces vulcanius</name>
    <dbReference type="NCBI Taxonomy" id="1441876"/>
    <lineage>
        <taxon>Bacteria</taxon>
        <taxon>Bacillati</taxon>
        <taxon>Actinomycetota</taxon>
        <taxon>Actinomycetes</taxon>
        <taxon>Kitasatosporales</taxon>
        <taxon>Streptomycetaceae</taxon>
        <taxon>Streptomyces</taxon>
    </lineage>
</organism>
<dbReference type="NCBIfam" id="TIGR01766">
    <property type="entry name" value="IS200/IS605 family accessory protein TnpB-like domain"/>
    <property type="match status" value="1"/>
</dbReference>
<gene>
    <name evidence="9" type="ORF">ACFPIH_00715</name>
</gene>
<dbReference type="NCBIfam" id="NF040570">
    <property type="entry name" value="guided_TnpB"/>
    <property type="match status" value="1"/>
</dbReference>
<evidence type="ECO:0000259" key="7">
    <source>
        <dbReference type="Pfam" id="PF01385"/>
    </source>
</evidence>
<feature type="region of interest" description="Disordered" evidence="6">
    <location>
        <begin position="399"/>
        <end position="421"/>
    </location>
</feature>
<dbReference type="InterPro" id="IPR001959">
    <property type="entry name" value="Transposase"/>
</dbReference>
<evidence type="ECO:0000256" key="6">
    <source>
        <dbReference type="SAM" id="MobiDB-lite"/>
    </source>
</evidence>
<comment type="similarity">
    <text evidence="2">In the N-terminal section; belongs to the transposase 2 family.</text>
</comment>
<keyword evidence="10" id="KW-1185">Reference proteome</keyword>
<dbReference type="Pfam" id="PF01385">
    <property type="entry name" value="OrfB_IS605"/>
    <property type="match status" value="1"/>
</dbReference>
<keyword evidence="3" id="KW-0815">Transposition</keyword>
<feature type="domain" description="Probable transposase IS891/IS1136/IS1341" evidence="7">
    <location>
        <begin position="183"/>
        <end position="265"/>
    </location>
</feature>
<keyword evidence="9" id="KW-0540">Nuclease</keyword>
<keyword evidence="9" id="KW-0255">Endonuclease</keyword>
<evidence type="ECO:0000256" key="1">
    <source>
        <dbReference type="ARBA" id="ARBA00008761"/>
    </source>
</evidence>
<dbReference type="Pfam" id="PF07282">
    <property type="entry name" value="Cas12f1-like_TNB"/>
    <property type="match status" value="1"/>
</dbReference>
<keyword evidence="4" id="KW-0238">DNA-binding</keyword>
<feature type="compositionally biased region" description="Basic and acidic residues" evidence="6">
    <location>
        <begin position="399"/>
        <end position="411"/>
    </location>
</feature>
<evidence type="ECO:0000259" key="8">
    <source>
        <dbReference type="Pfam" id="PF07282"/>
    </source>
</evidence>
<dbReference type="EMBL" id="JBHSFK010000001">
    <property type="protein sequence ID" value="MFC4498050.1"/>
    <property type="molecule type" value="Genomic_DNA"/>
</dbReference>
<keyword evidence="9" id="KW-0378">Hydrolase</keyword>
<keyword evidence="5" id="KW-0233">DNA recombination</keyword>
<comment type="caution">
    <text evidence="9">The sequence shown here is derived from an EMBL/GenBank/DDBJ whole genome shotgun (WGS) entry which is preliminary data.</text>
</comment>
<evidence type="ECO:0000313" key="9">
    <source>
        <dbReference type="EMBL" id="MFC4498050.1"/>
    </source>
</evidence>
<dbReference type="Proteomes" id="UP001595839">
    <property type="component" value="Unassembled WGS sequence"/>
</dbReference>